<comment type="catalytic activity">
    <reaction evidence="8">
        <text>adenylyl-molybdopterin + molybdate = Mo-molybdopterin + AMP + H(+)</text>
        <dbReference type="Rhea" id="RHEA:35047"/>
        <dbReference type="ChEBI" id="CHEBI:15378"/>
        <dbReference type="ChEBI" id="CHEBI:36264"/>
        <dbReference type="ChEBI" id="CHEBI:62727"/>
        <dbReference type="ChEBI" id="CHEBI:71302"/>
        <dbReference type="ChEBI" id="CHEBI:456215"/>
        <dbReference type="EC" id="2.10.1.1"/>
    </reaction>
</comment>
<dbReference type="EMBL" id="JACRTP010000001">
    <property type="protein sequence ID" value="MBC8627037.1"/>
    <property type="molecule type" value="Genomic_DNA"/>
</dbReference>
<dbReference type="PANTHER" id="PTHR10192:SF5">
    <property type="entry name" value="GEPHYRIN"/>
    <property type="match status" value="1"/>
</dbReference>
<dbReference type="InterPro" id="IPR036135">
    <property type="entry name" value="MoeA_linker/N_sf"/>
</dbReference>
<evidence type="ECO:0000256" key="4">
    <source>
        <dbReference type="ARBA" id="ARBA00013269"/>
    </source>
</evidence>
<evidence type="ECO:0000313" key="11">
    <source>
        <dbReference type="EMBL" id="MBC8627037.1"/>
    </source>
</evidence>
<dbReference type="NCBIfam" id="NF045515">
    <property type="entry name" value="Glp_gephyrin"/>
    <property type="match status" value="1"/>
</dbReference>
<reference evidence="11 12" key="1">
    <citation type="submission" date="2020-08" db="EMBL/GenBank/DDBJ databases">
        <title>Genome public.</title>
        <authorList>
            <person name="Liu C."/>
            <person name="Sun Q."/>
        </authorList>
    </citation>
    <scope>NUCLEOTIDE SEQUENCE [LARGE SCALE GENOMIC DNA]</scope>
    <source>
        <strain evidence="11 12">3_YM_SP_D4_24.mj</strain>
    </source>
</reference>
<dbReference type="InterPro" id="IPR005111">
    <property type="entry name" value="MoeA_C_domain_IV"/>
</dbReference>
<keyword evidence="9" id="KW-0808">Transferase</keyword>
<dbReference type="Pfam" id="PF00994">
    <property type="entry name" value="MoCF_biosynth"/>
    <property type="match status" value="1"/>
</dbReference>
<dbReference type="RefSeq" id="WP_187557974.1">
    <property type="nucleotide sequence ID" value="NZ_JACRTP010000001.1"/>
</dbReference>
<dbReference type="InterPro" id="IPR036688">
    <property type="entry name" value="MoeA_C_domain_IV_sf"/>
</dbReference>
<dbReference type="Gene3D" id="2.40.340.10">
    <property type="entry name" value="MoeA, C-terminal, domain IV"/>
    <property type="match status" value="1"/>
</dbReference>
<comment type="similarity">
    <text evidence="3 9">Belongs to the MoeA family.</text>
</comment>
<evidence type="ECO:0000256" key="6">
    <source>
        <dbReference type="ARBA" id="ARBA00022505"/>
    </source>
</evidence>
<feature type="domain" description="MoaB/Mog" evidence="10">
    <location>
        <begin position="182"/>
        <end position="320"/>
    </location>
</feature>
<dbReference type="CDD" id="cd00887">
    <property type="entry name" value="MoeA"/>
    <property type="match status" value="1"/>
</dbReference>
<evidence type="ECO:0000256" key="8">
    <source>
        <dbReference type="ARBA" id="ARBA00047317"/>
    </source>
</evidence>
<comment type="pathway">
    <text evidence="2 9">Cofactor biosynthesis; molybdopterin biosynthesis.</text>
</comment>
<evidence type="ECO:0000256" key="2">
    <source>
        <dbReference type="ARBA" id="ARBA00005046"/>
    </source>
</evidence>
<dbReference type="NCBIfam" id="TIGR00177">
    <property type="entry name" value="molyb_syn"/>
    <property type="match status" value="1"/>
</dbReference>
<evidence type="ECO:0000256" key="7">
    <source>
        <dbReference type="ARBA" id="ARBA00023150"/>
    </source>
</evidence>
<dbReference type="InterPro" id="IPR036425">
    <property type="entry name" value="MoaB/Mog-like_dom_sf"/>
</dbReference>
<dbReference type="Pfam" id="PF03453">
    <property type="entry name" value="MoeA_N"/>
    <property type="match status" value="1"/>
</dbReference>
<dbReference type="Gene3D" id="3.40.980.10">
    <property type="entry name" value="MoaB/Mog-like domain"/>
    <property type="match status" value="1"/>
</dbReference>
<evidence type="ECO:0000256" key="9">
    <source>
        <dbReference type="RuleBase" id="RU365090"/>
    </source>
</evidence>
<dbReference type="SUPFAM" id="SSF53218">
    <property type="entry name" value="Molybdenum cofactor biosynthesis proteins"/>
    <property type="match status" value="1"/>
</dbReference>
<comment type="caution">
    <text evidence="11">The sequence shown here is derived from an EMBL/GenBank/DDBJ whole genome shotgun (WGS) entry which is preliminary data.</text>
</comment>
<dbReference type="Proteomes" id="UP000661649">
    <property type="component" value="Unassembled WGS sequence"/>
</dbReference>
<keyword evidence="12" id="KW-1185">Reference proteome</keyword>
<sequence length="401" mass="44385">MENLTVEEALEQLLCHTKEIEETEEVSLLLARGRILAKDEKAEFDNPPFDRSPVDGYACHFEDLSEAKSDTPVCLKVIEEIDAGQYSDREVKLGEAVRIMTGAAIPTGCDCCVRQEDTDYGEDTVKIFKSKKKWQDYCFQGEDFKKDTVLLKKGTKIGFVETGILASMGRAKVLVKRKVKAAVLTTGDEVMTPGQPLLPGKIYNSNQSLLATRLLDFDVELVRIDTIQDEPQKMAEAIKEIAGQVDLIVTTGAVSVGKKDIMHEALRLIGAERIFWRVLMKPGMPTLFSVYHDVPIVSLSGNPFGVAVSVDVLIRPMLHKMTQDETLAIVHKKCVLKNEFSKKIKGRRYVRAFVDETGVMIPCGLHSNGVLATMAGCNCLIDMQEGRPGIHAGEEAEVLLL</sequence>
<dbReference type="InterPro" id="IPR005110">
    <property type="entry name" value="MoeA_linker/N"/>
</dbReference>
<dbReference type="SMART" id="SM00852">
    <property type="entry name" value="MoCF_biosynth"/>
    <property type="match status" value="1"/>
</dbReference>
<protein>
    <recommendedName>
        <fullName evidence="5 9">Molybdopterin molybdenumtransferase</fullName>
        <ecNumber evidence="4 9">2.10.1.1</ecNumber>
    </recommendedName>
</protein>
<dbReference type="PANTHER" id="PTHR10192">
    <property type="entry name" value="MOLYBDOPTERIN BIOSYNTHESIS PROTEIN"/>
    <property type="match status" value="1"/>
</dbReference>
<keyword evidence="9" id="KW-0460">Magnesium</keyword>
<dbReference type="InterPro" id="IPR001453">
    <property type="entry name" value="MoaB/Mog_dom"/>
</dbReference>
<keyword evidence="6 9" id="KW-0500">Molybdenum</keyword>
<evidence type="ECO:0000256" key="3">
    <source>
        <dbReference type="ARBA" id="ARBA00010763"/>
    </source>
</evidence>
<accession>A0ABR7P6M3</accession>
<organism evidence="11 12">
    <name type="scientific">Blautia stercoris</name>
    <dbReference type="NCBI Taxonomy" id="871664"/>
    <lineage>
        <taxon>Bacteria</taxon>
        <taxon>Bacillati</taxon>
        <taxon>Bacillota</taxon>
        <taxon>Clostridia</taxon>
        <taxon>Lachnospirales</taxon>
        <taxon>Lachnospiraceae</taxon>
        <taxon>Blautia</taxon>
    </lineage>
</organism>
<evidence type="ECO:0000313" key="12">
    <source>
        <dbReference type="Proteomes" id="UP000661649"/>
    </source>
</evidence>
<keyword evidence="7 9" id="KW-0501">Molybdenum cofactor biosynthesis</keyword>
<name>A0ABR7P6M3_9FIRM</name>
<proteinExistence type="inferred from homology"/>
<dbReference type="Gene3D" id="3.90.105.10">
    <property type="entry name" value="Molybdopterin biosynthesis moea protein, domain 2"/>
    <property type="match status" value="1"/>
</dbReference>
<dbReference type="SUPFAM" id="SSF63882">
    <property type="entry name" value="MoeA N-terminal region -like"/>
    <property type="match status" value="1"/>
</dbReference>
<dbReference type="EC" id="2.10.1.1" evidence="4 9"/>
<dbReference type="Gene3D" id="2.170.190.11">
    <property type="entry name" value="Molybdopterin biosynthesis moea protein, domain 3"/>
    <property type="match status" value="1"/>
</dbReference>
<evidence type="ECO:0000256" key="5">
    <source>
        <dbReference type="ARBA" id="ARBA00021108"/>
    </source>
</evidence>
<evidence type="ECO:0000259" key="10">
    <source>
        <dbReference type="SMART" id="SM00852"/>
    </source>
</evidence>
<comment type="cofactor">
    <cofactor evidence="9">
        <name>Mg(2+)</name>
        <dbReference type="ChEBI" id="CHEBI:18420"/>
    </cofactor>
</comment>
<evidence type="ECO:0000256" key="1">
    <source>
        <dbReference type="ARBA" id="ARBA00002901"/>
    </source>
</evidence>
<keyword evidence="9" id="KW-0479">Metal-binding</keyword>
<comment type="function">
    <text evidence="1 9">Catalyzes the insertion of molybdate into adenylated molybdopterin with the concomitant release of AMP.</text>
</comment>
<dbReference type="Pfam" id="PF03454">
    <property type="entry name" value="MoeA_C"/>
    <property type="match status" value="1"/>
</dbReference>
<dbReference type="InterPro" id="IPR038987">
    <property type="entry name" value="MoeA-like"/>
</dbReference>
<dbReference type="SUPFAM" id="SSF63867">
    <property type="entry name" value="MoeA C-terminal domain-like"/>
    <property type="match status" value="1"/>
</dbReference>
<gene>
    <name evidence="11" type="ORF">H8712_00090</name>
</gene>